<keyword evidence="5" id="KW-0067">ATP-binding</keyword>
<dbReference type="Pfam" id="PF03770">
    <property type="entry name" value="IPK"/>
    <property type="match status" value="1"/>
</dbReference>
<evidence type="ECO:0000256" key="4">
    <source>
        <dbReference type="ARBA" id="ARBA00022777"/>
    </source>
</evidence>
<protein>
    <recommendedName>
        <fullName evidence="8">Kinase</fullName>
        <ecNumber evidence="8">2.7.-.-</ecNumber>
    </recommendedName>
</protein>
<keyword evidence="2 8" id="KW-0808">Transferase</keyword>
<dbReference type="OrthoDB" id="338650at2759"/>
<dbReference type="InterPro" id="IPR038286">
    <property type="entry name" value="IPK_sf"/>
</dbReference>
<dbReference type="Proteomes" id="UP001057455">
    <property type="component" value="Unassembled WGS sequence"/>
</dbReference>
<dbReference type="Gene3D" id="3.30.470.160">
    <property type="entry name" value="Inositol polyphosphate kinase"/>
    <property type="match status" value="1"/>
</dbReference>
<dbReference type="EMBL" id="BLIY01000003">
    <property type="protein sequence ID" value="GFE52895.1"/>
    <property type="molecule type" value="Genomic_DNA"/>
</dbReference>
<keyword evidence="10" id="KW-1185">Reference proteome</keyword>
<dbReference type="GO" id="GO:0032958">
    <property type="term" value="P:inositol phosphate biosynthetic process"/>
    <property type="evidence" value="ECO:0007669"/>
    <property type="project" value="InterPro"/>
</dbReference>
<evidence type="ECO:0000256" key="3">
    <source>
        <dbReference type="ARBA" id="ARBA00022741"/>
    </source>
</evidence>
<evidence type="ECO:0000256" key="6">
    <source>
        <dbReference type="ARBA" id="ARBA00036164"/>
    </source>
</evidence>
<dbReference type="GO" id="GO:0005524">
    <property type="term" value="F:ATP binding"/>
    <property type="evidence" value="ECO:0007669"/>
    <property type="project" value="UniProtKB-KW"/>
</dbReference>
<dbReference type="PANTHER" id="PTHR12400:SF51">
    <property type="entry name" value="INOSITOL POLYPHOSPHATE MULTIKINASE"/>
    <property type="match status" value="1"/>
</dbReference>
<keyword evidence="4 8" id="KW-0418">Kinase</keyword>
<evidence type="ECO:0000256" key="1">
    <source>
        <dbReference type="ARBA" id="ARBA00007374"/>
    </source>
</evidence>
<reference evidence="9" key="1">
    <citation type="submission" date="2019-12" db="EMBL/GenBank/DDBJ databases">
        <title>Genome sequence of Babesia ovis.</title>
        <authorList>
            <person name="Yamagishi J."/>
            <person name="Sevinc F."/>
            <person name="Xuan X."/>
        </authorList>
    </citation>
    <scope>NUCLEOTIDE SEQUENCE</scope>
    <source>
        <strain evidence="9">Selcuk</strain>
    </source>
</reference>
<evidence type="ECO:0000256" key="7">
    <source>
        <dbReference type="ARBA" id="ARBA00036525"/>
    </source>
</evidence>
<proteinExistence type="inferred from homology"/>
<comment type="catalytic activity">
    <reaction evidence="7">
        <text>1D-myo-inositol 1,3,4,6-tetrakisphosphate + ATP = 1D-myo-inositol 1,3,4,5,6-pentakisphosphate + ADP + H(+)</text>
        <dbReference type="Rhea" id="RHEA:12717"/>
        <dbReference type="ChEBI" id="CHEBI:15378"/>
        <dbReference type="ChEBI" id="CHEBI:30616"/>
        <dbReference type="ChEBI" id="CHEBI:57660"/>
        <dbReference type="ChEBI" id="CHEBI:57733"/>
        <dbReference type="ChEBI" id="CHEBI:456216"/>
        <dbReference type="EC" id="2.7.1.140"/>
    </reaction>
</comment>
<dbReference type="SUPFAM" id="SSF56104">
    <property type="entry name" value="SAICAR synthase-like"/>
    <property type="match status" value="1"/>
</dbReference>
<name>A0A9W5T8P8_BABOV</name>
<accession>A0A9W5T8P8</accession>
<comment type="caution">
    <text evidence="9">The sequence shown here is derived from an EMBL/GenBank/DDBJ whole genome shotgun (WGS) entry which is preliminary data.</text>
</comment>
<evidence type="ECO:0000256" key="8">
    <source>
        <dbReference type="RuleBase" id="RU363090"/>
    </source>
</evidence>
<dbReference type="GO" id="GO:0051765">
    <property type="term" value="F:inositol tetrakisphosphate kinase activity"/>
    <property type="evidence" value="ECO:0007669"/>
    <property type="project" value="TreeGrafter"/>
</dbReference>
<evidence type="ECO:0000256" key="2">
    <source>
        <dbReference type="ARBA" id="ARBA00022679"/>
    </source>
</evidence>
<dbReference type="AlphaFoldDB" id="A0A9W5T8P8"/>
<evidence type="ECO:0000313" key="9">
    <source>
        <dbReference type="EMBL" id="GFE52895.1"/>
    </source>
</evidence>
<dbReference type="GO" id="GO:0005737">
    <property type="term" value="C:cytoplasm"/>
    <property type="evidence" value="ECO:0007669"/>
    <property type="project" value="TreeGrafter"/>
</dbReference>
<evidence type="ECO:0000256" key="5">
    <source>
        <dbReference type="ARBA" id="ARBA00022840"/>
    </source>
</evidence>
<dbReference type="GO" id="GO:0008440">
    <property type="term" value="F:inositol-1,4,5-trisphosphate 3-kinase activity"/>
    <property type="evidence" value="ECO:0007669"/>
    <property type="project" value="TreeGrafter"/>
</dbReference>
<dbReference type="GO" id="GO:0005634">
    <property type="term" value="C:nucleus"/>
    <property type="evidence" value="ECO:0007669"/>
    <property type="project" value="TreeGrafter"/>
</dbReference>
<comment type="similarity">
    <text evidence="1 8">Belongs to the inositol phosphokinase (IPK) family.</text>
</comment>
<dbReference type="InterPro" id="IPR005522">
    <property type="entry name" value="IPK"/>
</dbReference>
<gene>
    <name evidence="9" type="ORF">BaOVIS_002990</name>
</gene>
<dbReference type="PANTHER" id="PTHR12400">
    <property type="entry name" value="INOSITOL POLYPHOSPHATE KINASE"/>
    <property type="match status" value="1"/>
</dbReference>
<organism evidence="9 10">
    <name type="scientific">Babesia ovis</name>
    <dbReference type="NCBI Taxonomy" id="5869"/>
    <lineage>
        <taxon>Eukaryota</taxon>
        <taxon>Sar</taxon>
        <taxon>Alveolata</taxon>
        <taxon>Apicomplexa</taxon>
        <taxon>Aconoidasida</taxon>
        <taxon>Piroplasmida</taxon>
        <taxon>Babesiidae</taxon>
        <taxon>Babesia</taxon>
    </lineage>
</organism>
<keyword evidence="3" id="KW-0547">Nucleotide-binding</keyword>
<dbReference type="EC" id="2.7.-.-" evidence="8"/>
<comment type="catalytic activity">
    <reaction evidence="6">
        <text>1D-myo-inositol 1,4,5-trisphosphate + 2 ATP = 1D-myo-inositol 1,3,4,5,6-pentakisphosphate + 2 ADP + 2 H(+)</text>
        <dbReference type="Rhea" id="RHEA:32359"/>
        <dbReference type="ChEBI" id="CHEBI:15378"/>
        <dbReference type="ChEBI" id="CHEBI:30616"/>
        <dbReference type="ChEBI" id="CHEBI:57733"/>
        <dbReference type="ChEBI" id="CHEBI:203600"/>
        <dbReference type="ChEBI" id="CHEBI:456216"/>
        <dbReference type="EC" id="2.7.1.151"/>
    </reaction>
</comment>
<sequence>MAKQSQTPKRHELEPFNRRQKKLSGTSLMLTDLEHRFVYKVIPDYNTSEAAFYCLVNSRAVSGGSKSYERLRETIRQPDGLAKLNVLPNFDGVVNVIQGDHVTSENIDAESSPNDVNYYDLGETTDFSNVMFNAIKLENLLHGYQRPAIIDIKLGIHNALDNTKNSGLDTEERIACVKLWQNLKMAHKLENSGTKRLYNITAEDLGLGEPFTRMDPAELHSLLKSWRQQIVASQTTEDELGFRICSISIDSEDGSLEISASHAKMLKRDDTLSILHNALVNIADVRKCMLATLKGVRNWVALQDMLSFSATSLLITYDQDNPHLCKVKWVDFTHVESVKHSPYSVLPGPSNMIKGIDQLISICENAATCV</sequence>
<evidence type="ECO:0000313" key="10">
    <source>
        <dbReference type="Proteomes" id="UP001057455"/>
    </source>
</evidence>